<dbReference type="KEGG" id="pseg:D3H65_29500"/>
<reference evidence="4 5" key="1">
    <citation type="submission" date="2018-09" db="EMBL/GenBank/DDBJ databases">
        <title>Genome sequencing of strain 6GH32-13.</title>
        <authorList>
            <person name="Weon H.-Y."/>
            <person name="Heo J."/>
            <person name="Kwon S.-W."/>
        </authorList>
    </citation>
    <scope>NUCLEOTIDE SEQUENCE [LARGE SCALE GENOMIC DNA]</scope>
    <source>
        <strain evidence="4 5">5GH32-13</strain>
    </source>
</reference>
<dbReference type="PROSITE" id="PS50930">
    <property type="entry name" value="HTH_LYTTR"/>
    <property type="match status" value="1"/>
</dbReference>
<proteinExistence type="predicted"/>
<dbReference type="InterPro" id="IPR001789">
    <property type="entry name" value="Sig_transdc_resp-reg_receiver"/>
</dbReference>
<feature type="modified residue" description="4-aspartylphosphate" evidence="1">
    <location>
        <position position="54"/>
    </location>
</feature>
<dbReference type="InterPro" id="IPR046947">
    <property type="entry name" value="LytR-like"/>
</dbReference>
<feature type="domain" description="Response regulatory" evidence="2">
    <location>
        <begin position="3"/>
        <end position="114"/>
    </location>
</feature>
<evidence type="ECO:0000259" key="3">
    <source>
        <dbReference type="PROSITE" id="PS50930"/>
    </source>
</evidence>
<dbReference type="GO" id="GO:0000156">
    <property type="term" value="F:phosphorelay response regulator activity"/>
    <property type="evidence" value="ECO:0007669"/>
    <property type="project" value="InterPro"/>
</dbReference>
<evidence type="ECO:0000256" key="1">
    <source>
        <dbReference type="PROSITE-ProRule" id="PRU00169"/>
    </source>
</evidence>
<dbReference type="GO" id="GO:0003677">
    <property type="term" value="F:DNA binding"/>
    <property type="evidence" value="ECO:0007669"/>
    <property type="project" value="UniProtKB-KW"/>
</dbReference>
<dbReference type="SMART" id="SM00850">
    <property type="entry name" value="LytTR"/>
    <property type="match status" value="1"/>
</dbReference>
<dbReference type="PANTHER" id="PTHR37299">
    <property type="entry name" value="TRANSCRIPTIONAL REGULATOR-RELATED"/>
    <property type="match status" value="1"/>
</dbReference>
<dbReference type="Gene3D" id="3.40.50.2300">
    <property type="match status" value="1"/>
</dbReference>
<dbReference type="OrthoDB" id="9787344at2"/>
<dbReference type="PROSITE" id="PS50110">
    <property type="entry name" value="RESPONSE_REGULATORY"/>
    <property type="match status" value="1"/>
</dbReference>
<dbReference type="FunFam" id="3.40.50.2300:FF:000051">
    <property type="entry name" value="Two-component response regulator yehT"/>
    <property type="match status" value="1"/>
</dbReference>
<organism evidence="4 5">
    <name type="scientific">Paraflavitalea soli</name>
    <dbReference type="NCBI Taxonomy" id="2315862"/>
    <lineage>
        <taxon>Bacteria</taxon>
        <taxon>Pseudomonadati</taxon>
        <taxon>Bacteroidota</taxon>
        <taxon>Chitinophagia</taxon>
        <taxon>Chitinophagales</taxon>
        <taxon>Chitinophagaceae</taxon>
        <taxon>Paraflavitalea</taxon>
    </lineage>
</organism>
<keyword evidence="5" id="KW-1185">Reference proteome</keyword>
<evidence type="ECO:0000313" key="5">
    <source>
        <dbReference type="Proteomes" id="UP000263900"/>
    </source>
</evidence>
<name>A0A3B7N1E4_9BACT</name>
<dbReference type="EMBL" id="CP032157">
    <property type="protein sequence ID" value="AXY77875.1"/>
    <property type="molecule type" value="Genomic_DNA"/>
</dbReference>
<dbReference type="Pfam" id="PF04397">
    <property type="entry name" value="LytTR"/>
    <property type="match status" value="1"/>
</dbReference>
<dbReference type="PANTHER" id="PTHR37299:SF1">
    <property type="entry name" value="STAGE 0 SPORULATION PROTEIN A HOMOLOG"/>
    <property type="match status" value="1"/>
</dbReference>
<evidence type="ECO:0000313" key="4">
    <source>
        <dbReference type="EMBL" id="AXY77875.1"/>
    </source>
</evidence>
<keyword evidence="1" id="KW-0597">Phosphoprotein</keyword>
<dbReference type="InterPro" id="IPR011006">
    <property type="entry name" value="CheY-like_superfamily"/>
</dbReference>
<accession>A0A3B7N1E4</accession>
<dbReference type="InterPro" id="IPR007492">
    <property type="entry name" value="LytTR_DNA-bd_dom"/>
</dbReference>
<sequence length="231" mass="26369">MTRCLIIDDEPLARQLMESHVRQVKSLQLVGTCETALEAFEWLHREPVDLLFLDIQMPGITGLNFLKSIKHPPKVIFTTAYMEYAVEAFELEAVDYLLKPITFERFIKAIQKVVAPKEVASLAQAQAPGDAIFIKVQKRLLRIAYPDIFYIEGFGDYIKVVTANAVHTSYFSLNKIGELLPEQQFIRIHKSFIINVGHIQFVEGSLVRILDKELPLGVTYKDSLYKKLGQE</sequence>
<gene>
    <name evidence="4" type="ORF">D3H65_29500</name>
</gene>
<dbReference type="AlphaFoldDB" id="A0A3B7N1E4"/>
<protein>
    <submittedName>
        <fullName evidence="4">DNA-binding response regulator</fullName>
    </submittedName>
</protein>
<dbReference type="SMART" id="SM00448">
    <property type="entry name" value="REC"/>
    <property type="match status" value="1"/>
</dbReference>
<dbReference type="SUPFAM" id="SSF52172">
    <property type="entry name" value="CheY-like"/>
    <property type="match status" value="1"/>
</dbReference>
<evidence type="ECO:0000259" key="2">
    <source>
        <dbReference type="PROSITE" id="PS50110"/>
    </source>
</evidence>
<keyword evidence="4" id="KW-0238">DNA-binding</keyword>
<dbReference type="Proteomes" id="UP000263900">
    <property type="component" value="Chromosome"/>
</dbReference>
<dbReference type="RefSeq" id="WP_119053748.1">
    <property type="nucleotide sequence ID" value="NZ_CP032157.1"/>
</dbReference>
<feature type="domain" description="HTH LytTR-type" evidence="3">
    <location>
        <begin position="132"/>
        <end position="200"/>
    </location>
</feature>
<dbReference type="Gene3D" id="2.40.50.1020">
    <property type="entry name" value="LytTr DNA-binding domain"/>
    <property type="match status" value="1"/>
</dbReference>
<dbReference type="Pfam" id="PF00072">
    <property type="entry name" value="Response_reg"/>
    <property type="match status" value="1"/>
</dbReference>